<organism evidence="2">
    <name type="scientific">Micromonospora sp. HUAS YX12</name>
    <dbReference type="NCBI Taxonomy" id="3156396"/>
    <lineage>
        <taxon>Bacteria</taxon>
        <taxon>Bacillati</taxon>
        <taxon>Actinomycetota</taxon>
        <taxon>Actinomycetes</taxon>
        <taxon>Micromonosporales</taxon>
        <taxon>Micromonosporaceae</taxon>
        <taxon>Micromonospora</taxon>
    </lineage>
</organism>
<dbReference type="InterPro" id="IPR029068">
    <property type="entry name" value="Glyas_Bleomycin-R_OHBP_Dase"/>
</dbReference>
<feature type="domain" description="VOC" evidence="1">
    <location>
        <begin position="2"/>
        <end position="126"/>
    </location>
</feature>
<dbReference type="EMBL" id="CP157974">
    <property type="protein sequence ID" value="XBT81146.1"/>
    <property type="molecule type" value="Genomic_DNA"/>
</dbReference>
<proteinExistence type="predicted"/>
<dbReference type="Pfam" id="PF00903">
    <property type="entry name" value="Glyoxalase"/>
    <property type="match status" value="1"/>
</dbReference>
<dbReference type="PROSITE" id="PS51819">
    <property type="entry name" value="VOC"/>
    <property type="match status" value="1"/>
</dbReference>
<dbReference type="PANTHER" id="PTHR36437">
    <property type="entry name" value="GLYOXALASE/BLEOMYCIN RESISTANCE PROTEIN/DIOXYGENASE"/>
    <property type="match status" value="1"/>
</dbReference>
<dbReference type="InterPro" id="IPR004360">
    <property type="entry name" value="Glyas_Fos-R_dOase_dom"/>
</dbReference>
<evidence type="ECO:0000259" key="1">
    <source>
        <dbReference type="PROSITE" id="PS51819"/>
    </source>
</evidence>
<reference evidence="2" key="1">
    <citation type="submission" date="2024-06" db="EMBL/GenBank/DDBJ databases">
        <title>Micromonospora sp. strain HUAS YX12 genome sequences.</title>
        <authorList>
            <person name="Mo P."/>
        </authorList>
    </citation>
    <scope>NUCLEOTIDE SEQUENCE</scope>
    <source>
        <strain evidence="2">HUAS YX12</strain>
    </source>
</reference>
<dbReference type="PANTHER" id="PTHR36437:SF2">
    <property type="entry name" value="GLYOXALASE_BLEOMYCIN RESISTANCE PROTEIN_DIOXYGENASE"/>
    <property type="match status" value="1"/>
</dbReference>
<dbReference type="Gene3D" id="3.10.180.10">
    <property type="entry name" value="2,3-Dihydroxybiphenyl 1,2-Dioxygenase, domain 1"/>
    <property type="match status" value="1"/>
</dbReference>
<protein>
    <submittedName>
        <fullName evidence="2">VOC family protein</fullName>
    </submittedName>
</protein>
<accession>A0AAU7QY05</accession>
<gene>
    <name evidence="2" type="ORF">ABIH81_26390</name>
</gene>
<evidence type="ECO:0000313" key="2">
    <source>
        <dbReference type="EMBL" id="XBT81146.1"/>
    </source>
</evidence>
<sequence length="129" mass="13689">MGISHITLITIPVTDQDKAKDFYARLGFEVINDHEMTPDEMPPEPGLRWLQLGTPGGETTVVLATWGVGGLRPGAQHISVACKDVKGLHNELASAGVEASPVFDAPFGAFFSVEDPDGNGVMIVEESGD</sequence>
<dbReference type="RefSeq" id="WP_167796872.1">
    <property type="nucleotide sequence ID" value="NZ_CP157974.1"/>
</dbReference>
<name>A0AAU7QY05_9ACTN</name>
<dbReference type="InterPro" id="IPR037523">
    <property type="entry name" value="VOC_core"/>
</dbReference>
<dbReference type="SUPFAM" id="SSF54593">
    <property type="entry name" value="Glyoxalase/Bleomycin resistance protein/Dihydroxybiphenyl dioxygenase"/>
    <property type="match status" value="1"/>
</dbReference>
<dbReference type="AlphaFoldDB" id="A0AAU7QY05"/>